<dbReference type="PANTHER" id="PTHR13420">
    <property type="entry name" value="UPF0235 PROTEIN C15ORF40"/>
    <property type="match status" value="1"/>
</dbReference>
<comment type="similarity">
    <text evidence="1 2">Belongs to the UPF0235 family.</text>
</comment>
<dbReference type="EMBL" id="LHXP01000002">
    <property type="protein sequence ID" value="KXA93962.1"/>
    <property type="molecule type" value="Genomic_DNA"/>
</dbReference>
<accession>A0A133UIC3</accession>
<reference evidence="3 4" key="1">
    <citation type="journal article" date="2016" name="Sci. Rep.">
        <title>Metabolic traits of an uncultured archaeal lineage -MSBL1- from brine pools of the Red Sea.</title>
        <authorList>
            <person name="Mwirichia R."/>
            <person name="Alam I."/>
            <person name="Rashid M."/>
            <person name="Vinu M."/>
            <person name="Ba-Alawi W."/>
            <person name="Anthony Kamau A."/>
            <person name="Kamanda Ngugi D."/>
            <person name="Goker M."/>
            <person name="Klenk H.P."/>
            <person name="Bajic V."/>
            <person name="Stingl U."/>
        </authorList>
    </citation>
    <scope>NUCLEOTIDE SEQUENCE [LARGE SCALE GENOMIC DNA]</scope>
    <source>
        <strain evidence="3">SCGC-AAA259E22</strain>
    </source>
</reference>
<dbReference type="SMART" id="SM01152">
    <property type="entry name" value="DUF167"/>
    <property type="match status" value="1"/>
</dbReference>
<evidence type="ECO:0000256" key="1">
    <source>
        <dbReference type="ARBA" id="ARBA00010364"/>
    </source>
</evidence>
<evidence type="ECO:0000313" key="4">
    <source>
        <dbReference type="Proteomes" id="UP000070657"/>
    </source>
</evidence>
<dbReference type="Pfam" id="PF02594">
    <property type="entry name" value="DUF167"/>
    <property type="match status" value="1"/>
</dbReference>
<sequence>MLKQEDNGVVVNLKVIPNSQKFEIKDVNPWRKKLRISVSSSPEDGKANQELLDGLETVLGSKVDIVSGVKSREKQIVVRDVPIDEVIEKLGLRDFISDF</sequence>
<name>A0A133UIC3_9EURY</name>
<gene>
    <name evidence="3" type="ORF">AKJ66_00230</name>
</gene>
<dbReference type="SUPFAM" id="SSF69786">
    <property type="entry name" value="YggU-like"/>
    <property type="match status" value="1"/>
</dbReference>
<dbReference type="GO" id="GO:0005737">
    <property type="term" value="C:cytoplasm"/>
    <property type="evidence" value="ECO:0007669"/>
    <property type="project" value="TreeGrafter"/>
</dbReference>
<protein>
    <recommendedName>
        <fullName evidence="2">UPF0235 protein AKJ66_00230</fullName>
    </recommendedName>
</protein>
<comment type="caution">
    <text evidence="3">The sequence shown here is derived from an EMBL/GenBank/DDBJ whole genome shotgun (WGS) entry which is preliminary data.</text>
</comment>
<evidence type="ECO:0000256" key="2">
    <source>
        <dbReference type="HAMAP-Rule" id="MF_00634"/>
    </source>
</evidence>
<dbReference type="InterPro" id="IPR003746">
    <property type="entry name" value="DUF167"/>
</dbReference>
<dbReference type="Proteomes" id="UP000070657">
    <property type="component" value="Unassembled WGS sequence"/>
</dbReference>
<evidence type="ECO:0000313" key="3">
    <source>
        <dbReference type="EMBL" id="KXA93962.1"/>
    </source>
</evidence>
<dbReference type="HAMAP" id="MF_00634">
    <property type="entry name" value="UPF0235"/>
    <property type="match status" value="1"/>
</dbReference>
<dbReference type="InterPro" id="IPR036591">
    <property type="entry name" value="YggU-like_sf"/>
</dbReference>
<keyword evidence="4" id="KW-1185">Reference proteome</keyword>
<proteinExistence type="inferred from homology"/>
<organism evidence="3 4">
    <name type="scientific">candidate division MSBL1 archaeon SCGC-AAA259E22</name>
    <dbReference type="NCBI Taxonomy" id="1698265"/>
    <lineage>
        <taxon>Archaea</taxon>
        <taxon>Methanobacteriati</taxon>
        <taxon>Methanobacteriota</taxon>
        <taxon>candidate division MSBL1</taxon>
    </lineage>
</organism>
<dbReference type="AlphaFoldDB" id="A0A133UIC3"/>
<dbReference type="PANTHER" id="PTHR13420:SF7">
    <property type="entry name" value="UPF0235 PROTEIN C15ORF40"/>
    <property type="match status" value="1"/>
</dbReference>
<dbReference type="Gene3D" id="3.30.1200.10">
    <property type="entry name" value="YggU-like"/>
    <property type="match status" value="1"/>
</dbReference>
<dbReference type="NCBIfam" id="TIGR00251">
    <property type="entry name" value="DUF167 family protein"/>
    <property type="match status" value="1"/>
</dbReference>